<sequence>MPNHRCGRWILAPRKSTDGPAAAVHTSDVIAFRLHAHHLATRQPADGLLAVAGACGIQNSPPGSALLALHARVEDVTQGRVDHLVGEEKSLLQTWCMRGSPYFFPTADAPVFTTGVLPTTETARLHLISGVEGALSTLGMGLDEAVDLTIEEIGAVHAERQLAINELGQKLADRIAPRLSPAQRTAWQAAGPYGRNVPLGEAVVHFCVRMLTLRGIVCFAPRSGNKAPFVLLEEWLGRPLPQVDPDRARATLLRRYLRCYGPSTRKDFAAWLGVLVGDVDPWWTTLEGELTPVECNGSRAWILTDDLDTLRSPPEARGVRLLPPSDPYTQLRDRDTIVDKKHHRDVWKTVGAPGTVLADGAIAGIWRPRKSGRKLTLSVETFRPLGAGLRKQLGAEAEHVAELRGASTVQVEFDNAAG</sequence>
<keyword evidence="2" id="KW-1185">Reference proteome</keyword>
<organism evidence="1 2">
    <name type="scientific">Streptomyces yatensis</name>
    <dbReference type="NCBI Taxonomy" id="155177"/>
    <lineage>
        <taxon>Bacteria</taxon>
        <taxon>Bacillati</taxon>
        <taxon>Actinomycetota</taxon>
        <taxon>Actinomycetes</taxon>
        <taxon>Kitasatosporales</taxon>
        <taxon>Streptomycetaceae</taxon>
        <taxon>Streptomyces</taxon>
        <taxon>Streptomyces violaceusniger group</taxon>
    </lineage>
</organism>
<dbReference type="RefSeq" id="WP_211126655.1">
    <property type="nucleotide sequence ID" value="NZ_BAAALR010000071.1"/>
</dbReference>
<dbReference type="EMBL" id="BAAALR010000071">
    <property type="protein sequence ID" value="GAA1713256.1"/>
    <property type="molecule type" value="Genomic_DNA"/>
</dbReference>
<gene>
    <name evidence="1" type="ORF">GCM10009680_62950</name>
</gene>
<accession>A0ABP4UWD1</accession>
<dbReference type="InterPro" id="IPR009351">
    <property type="entry name" value="AlkZ-like"/>
</dbReference>
<dbReference type="PANTHER" id="PTHR38479:SF2">
    <property type="entry name" value="WINGED HELIX DNA-BINDING DOMAIN-CONTAINING PROTEIN"/>
    <property type="match status" value="1"/>
</dbReference>
<comment type="caution">
    <text evidence="1">The sequence shown here is derived from an EMBL/GenBank/DDBJ whole genome shotgun (WGS) entry which is preliminary data.</text>
</comment>
<dbReference type="GO" id="GO:0003677">
    <property type="term" value="F:DNA binding"/>
    <property type="evidence" value="ECO:0007669"/>
    <property type="project" value="UniProtKB-KW"/>
</dbReference>
<dbReference type="Proteomes" id="UP001499947">
    <property type="component" value="Unassembled WGS sequence"/>
</dbReference>
<dbReference type="PANTHER" id="PTHR38479">
    <property type="entry name" value="LMO0824 PROTEIN"/>
    <property type="match status" value="1"/>
</dbReference>
<keyword evidence="1" id="KW-0238">DNA-binding</keyword>
<proteinExistence type="predicted"/>
<evidence type="ECO:0000313" key="1">
    <source>
        <dbReference type="EMBL" id="GAA1713256.1"/>
    </source>
</evidence>
<protein>
    <submittedName>
        <fullName evidence="1">Winged helix DNA-binding domain-containing protein</fullName>
    </submittedName>
</protein>
<evidence type="ECO:0000313" key="2">
    <source>
        <dbReference type="Proteomes" id="UP001499947"/>
    </source>
</evidence>
<name>A0ABP4UWD1_9ACTN</name>
<reference evidence="2" key="1">
    <citation type="journal article" date="2019" name="Int. J. Syst. Evol. Microbiol.">
        <title>The Global Catalogue of Microorganisms (GCM) 10K type strain sequencing project: providing services to taxonomists for standard genome sequencing and annotation.</title>
        <authorList>
            <consortium name="The Broad Institute Genomics Platform"/>
            <consortium name="The Broad Institute Genome Sequencing Center for Infectious Disease"/>
            <person name="Wu L."/>
            <person name="Ma J."/>
        </authorList>
    </citation>
    <scope>NUCLEOTIDE SEQUENCE [LARGE SCALE GENOMIC DNA]</scope>
    <source>
        <strain evidence="2">JCM 13244</strain>
    </source>
</reference>
<dbReference type="Pfam" id="PF06224">
    <property type="entry name" value="AlkZ-like"/>
    <property type="match status" value="1"/>
</dbReference>